<feature type="region of interest" description="Disordered" evidence="2">
    <location>
        <begin position="1"/>
        <end position="28"/>
    </location>
</feature>
<sequence length="324" mass="36077">MADARVPMLRGNDENVRPDFGPNDQDRERFGFTKRKSKILRQSSAGLLGRLPEERPGSDVPLSARGEGPVALVPLVDITLGDPDAKLHLLRTKPAAPRYDFKGRINELTDQNRALRSALAEEREKKKQLADVLARCEMDINFRLRASAGEAEDARRQLDTQGQLQKMVQEAVRSVWREAGSALDAPARKHPEEEPASECLAVAGLRAQLEMFRQCSAAETSRALRAELLLREREEELAQMKQDLQDLGQELSKQREVSGEHARAAAELVRDAGGLLQQQEAESTEKFKALSAMAQQREEELATQLAEANARIRNLETQLSSARA</sequence>
<proteinExistence type="predicted"/>
<evidence type="ECO:0000313" key="3">
    <source>
        <dbReference type="EMBL" id="CAE4622497.1"/>
    </source>
</evidence>
<evidence type="ECO:0000256" key="2">
    <source>
        <dbReference type="SAM" id="MobiDB-lite"/>
    </source>
</evidence>
<dbReference type="EMBL" id="HBNR01055842">
    <property type="protein sequence ID" value="CAE4622497.1"/>
    <property type="molecule type" value="Transcribed_RNA"/>
</dbReference>
<feature type="coiled-coil region" evidence="1">
    <location>
        <begin position="105"/>
        <end position="139"/>
    </location>
</feature>
<evidence type="ECO:0000256" key="1">
    <source>
        <dbReference type="SAM" id="Coils"/>
    </source>
</evidence>
<accession>A0A7S4VVV5</accession>
<feature type="region of interest" description="Disordered" evidence="2">
    <location>
        <begin position="43"/>
        <end position="65"/>
    </location>
</feature>
<organism evidence="3">
    <name type="scientific">Alexandrium monilatum</name>
    <dbReference type="NCBI Taxonomy" id="311494"/>
    <lineage>
        <taxon>Eukaryota</taxon>
        <taxon>Sar</taxon>
        <taxon>Alveolata</taxon>
        <taxon>Dinophyceae</taxon>
        <taxon>Gonyaulacales</taxon>
        <taxon>Pyrocystaceae</taxon>
        <taxon>Alexandrium</taxon>
    </lineage>
</organism>
<dbReference type="AlphaFoldDB" id="A0A7S4VVV5"/>
<name>A0A7S4VVV5_9DINO</name>
<keyword evidence="1" id="KW-0175">Coiled coil</keyword>
<feature type="coiled-coil region" evidence="1">
    <location>
        <begin position="223"/>
        <end position="257"/>
    </location>
</feature>
<feature type="coiled-coil region" evidence="1">
    <location>
        <begin position="291"/>
        <end position="318"/>
    </location>
</feature>
<gene>
    <name evidence="3" type="ORF">AMON00008_LOCUS39285</name>
</gene>
<reference evidence="3" key="1">
    <citation type="submission" date="2021-01" db="EMBL/GenBank/DDBJ databases">
        <authorList>
            <person name="Corre E."/>
            <person name="Pelletier E."/>
            <person name="Niang G."/>
            <person name="Scheremetjew M."/>
            <person name="Finn R."/>
            <person name="Kale V."/>
            <person name="Holt S."/>
            <person name="Cochrane G."/>
            <person name="Meng A."/>
            <person name="Brown T."/>
            <person name="Cohen L."/>
        </authorList>
    </citation>
    <scope>NUCLEOTIDE SEQUENCE</scope>
    <source>
        <strain evidence="3">CCMP3105</strain>
    </source>
</reference>
<protein>
    <submittedName>
        <fullName evidence="3">Uncharacterized protein</fullName>
    </submittedName>
</protein>